<organism evidence="1 2">
    <name type="scientific">Hypocrea jecorina (strain ATCC 56765 / BCRC 32924 / NRRL 11460 / Rut C-30)</name>
    <name type="common">Trichoderma reesei</name>
    <dbReference type="NCBI Taxonomy" id="1344414"/>
    <lineage>
        <taxon>Eukaryota</taxon>
        <taxon>Fungi</taxon>
        <taxon>Dikarya</taxon>
        <taxon>Ascomycota</taxon>
        <taxon>Pezizomycotina</taxon>
        <taxon>Sordariomycetes</taxon>
        <taxon>Hypocreomycetidae</taxon>
        <taxon>Hypocreales</taxon>
        <taxon>Hypocreaceae</taxon>
        <taxon>Trichoderma</taxon>
    </lineage>
</organism>
<dbReference type="HOGENOM" id="CLU_746094_0_0_1"/>
<dbReference type="EMBL" id="KI911141">
    <property type="protein sequence ID" value="ETS04357.1"/>
    <property type="molecule type" value="Genomic_DNA"/>
</dbReference>
<dbReference type="Proteomes" id="UP000024376">
    <property type="component" value="Unassembled WGS sequence"/>
</dbReference>
<protein>
    <submittedName>
        <fullName evidence="1">Uncharacterized protein</fullName>
    </submittedName>
</protein>
<evidence type="ECO:0000313" key="2">
    <source>
        <dbReference type="Proteomes" id="UP000024376"/>
    </source>
</evidence>
<gene>
    <name evidence="1" type="ORF">M419DRAFT_127486</name>
</gene>
<accession>A0A024SIW8</accession>
<dbReference type="KEGG" id="trr:M419DRAFT_127486"/>
<name>A0A024SIW8_HYPJR</name>
<reference evidence="2" key="1">
    <citation type="journal article" date="2013" name="Ind. Biotechnol.">
        <title>Comparative genomics analysis of Trichoderma reesei strains.</title>
        <authorList>
            <person name="Koike H."/>
            <person name="Aerts A."/>
            <person name="LaButti K."/>
            <person name="Grigoriev I.V."/>
            <person name="Baker S.E."/>
        </authorList>
    </citation>
    <scope>NUCLEOTIDE SEQUENCE [LARGE SCALE GENOMIC DNA]</scope>
    <source>
        <strain evidence="2">ATCC 56765 / BCRC 32924 / NRRL 11460 / Rut C-30</strain>
    </source>
</reference>
<evidence type="ECO:0000313" key="1">
    <source>
        <dbReference type="EMBL" id="ETS04357.1"/>
    </source>
</evidence>
<proteinExistence type="predicted"/>
<sequence>MSLAEHPHPFRWTQRAYFTDFIEQQLGTSTYSLDEEKVKNLMLQVGTTIPGVDSSERVRIFPCCMPGSKGPHLHNLHGHEKPSKIALALTGLPDIKLMGLDSYAHPHDMLEGYKTRLAFKPRSLKHLLLVSGPLQSSQKHANKSDLKMAPLWSTVTGARGCWGFLGGSAPSGPPPIPIQRQSILHLEDELPPAKYRTYMHQARVHYDKVASYVHATGIADMRINKNWFLTPHGMLPITEDDLLRAVPTAWSISTSRPIAALEDTNAAVEMAPRQARQWTSPAGNVDGAVFDELLALFTKIPEGAHCCWPAALDVLRGMKREDVRTEDLLAIRWKNVLQDMAALSPGPEEWLKDLKKLAGKYLEETKKNMKD</sequence>
<dbReference type="AlphaFoldDB" id="A0A024SIW8"/>